<evidence type="ECO:0000313" key="13">
    <source>
        <dbReference type="Proteomes" id="UP001385951"/>
    </source>
</evidence>
<dbReference type="PANTHER" id="PTHR47549">
    <property type="entry name" value="GOLGI APPARATUS MEMBRANE PROTEIN TVP38-RELATED"/>
    <property type="match status" value="1"/>
</dbReference>
<dbReference type="GO" id="GO:0016192">
    <property type="term" value="P:vesicle-mediated transport"/>
    <property type="evidence" value="ECO:0007669"/>
    <property type="project" value="TreeGrafter"/>
</dbReference>
<feature type="transmembrane region" description="Helical" evidence="10">
    <location>
        <begin position="45"/>
        <end position="64"/>
    </location>
</feature>
<evidence type="ECO:0000256" key="8">
    <source>
        <dbReference type="ARBA" id="ARBA00023034"/>
    </source>
</evidence>
<dbReference type="InterPro" id="IPR051076">
    <property type="entry name" value="Golgi_membrane_TVP38/TMEM64"/>
</dbReference>
<dbReference type="EMBL" id="JASBNA010000001">
    <property type="protein sequence ID" value="KAK7695472.1"/>
    <property type="molecule type" value="Genomic_DNA"/>
</dbReference>
<keyword evidence="7 10" id="KW-1133">Transmembrane helix</keyword>
<comment type="caution">
    <text evidence="12">The sequence shown here is derived from an EMBL/GenBank/DDBJ whole genome shotgun (WGS) entry which is preliminary data.</text>
</comment>
<proteinExistence type="inferred from homology"/>
<keyword evidence="13" id="KW-1185">Reference proteome</keyword>
<feature type="domain" description="VTT" evidence="11">
    <location>
        <begin position="105"/>
        <end position="220"/>
    </location>
</feature>
<evidence type="ECO:0000313" key="12">
    <source>
        <dbReference type="EMBL" id="KAK7695472.1"/>
    </source>
</evidence>
<evidence type="ECO:0000256" key="2">
    <source>
        <dbReference type="ARBA" id="ARBA00004653"/>
    </source>
</evidence>
<evidence type="ECO:0000256" key="6">
    <source>
        <dbReference type="ARBA" id="ARBA00022692"/>
    </source>
</evidence>
<dbReference type="GO" id="GO:0000139">
    <property type="term" value="C:Golgi membrane"/>
    <property type="evidence" value="ECO:0007669"/>
    <property type="project" value="UniProtKB-SubCell"/>
</dbReference>
<dbReference type="GO" id="GO:0000022">
    <property type="term" value="P:mitotic spindle elongation"/>
    <property type="evidence" value="ECO:0007669"/>
    <property type="project" value="TreeGrafter"/>
</dbReference>
<dbReference type="Pfam" id="PF09335">
    <property type="entry name" value="VTT_dom"/>
    <property type="match status" value="1"/>
</dbReference>
<feature type="transmembrane region" description="Helical" evidence="10">
    <location>
        <begin position="123"/>
        <end position="143"/>
    </location>
</feature>
<evidence type="ECO:0000256" key="3">
    <source>
        <dbReference type="ARBA" id="ARBA00008640"/>
    </source>
</evidence>
<sequence length="324" mass="36005">MHDMATDDTHTEQKPGLTRWAWSLTKVYTRKTWRRYKKLPIGGKLLIWALILFYIALGTFLIIIGPDRIGQTMYNLAQKISHLRFGWMILGAILIVISFPPCIGHTSTLTLCGFAYGMRGFPIAAFGSLIGSAIAFIVLRLLFSKRLRKWSSSNEKWQALESVVEAKGLPLIMLIRASPFPPWVYANSLFASIEAVSLWQFVVATFVVFPKVALHVFIGSRLAELSDGETRRHMDTQTKIINTIVIIVGILIAILTSVIIYRAMQSHIRHLDGVPPEVDELAAEAVEEAGEGAPLLGSYSADSLLEDEERTIRAPNSRSVSPAA</sequence>
<dbReference type="Proteomes" id="UP001385951">
    <property type="component" value="Unassembled WGS sequence"/>
</dbReference>
<dbReference type="InterPro" id="IPR032816">
    <property type="entry name" value="VTT_dom"/>
</dbReference>
<evidence type="ECO:0000256" key="7">
    <source>
        <dbReference type="ARBA" id="ARBA00022989"/>
    </source>
</evidence>
<accession>A0AAW0GYE4</accession>
<feature type="transmembrane region" description="Helical" evidence="10">
    <location>
        <begin position="198"/>
        <end position="220"/>
    </location>
</feature>
<keyword evidence="8" id="KW-0333">Golgi apparatus</keyword>
<organism evidence="12 13">
    <name type="scientific">Cerrena zonata</name>
    <dbReference type="NCBI Taxonomy" id="2478898"/>
    <lineage>
        <taxon>Eukaryota</taxon>
        <taxon>Fungi</taxon>
        <taxon>Dikarya</taxon>
        <taxon>Basidiomycota</taxon>
        <taxon>Agaricomycotina</taxon>
        <taxon>Agaricomycetes</taxon>
        <taxon>Polyporales</taxon>
        <taxon>Cerrenaceae</taxon>
        <taxon>Cerrena</taxon>
    </lineage>
</organism>
<evidence type="ECO:0000256" key="1">
    <source>
        <dbReference type="ARBA" id="ARBA00002978"/>
    </source>
</evidence>
<dbReference type="PANTHER" id="PTHR47549:SF1">
    <property type="entry name" value="GOLGI APPARATUS MEMBRANE PROTEIN TVP38"/>
    <property type="match status" value="1"/>
</dbReference>
<comment type="similarity">
    <text evidence="3">Belongs to the TVP38/TMEM64 family.</text>
</comment>
<feature type="transmembrane region" description="Helical" evidence="10">
    <location>
        <begin position="85"/>
        <end position="103"/>
    </location>
</feature>
<dbReference type="AlphaFoldDB" id="A0AAW0GYE4"/>
<evidence type="ECO:0000256" key="5">
    <source>
        <dbReference type="ARBA" id="ARBA00020673"/>
    </source>
</evidence>
<reference evidence="12 13" key="1">
    <citation type="submission" date="2022-09" db="EMBL/GenBank/DDBJ databases">
        <authorList>
            <person name="Palmer J.M."/>
        </authorList>
    </citation>
    <scope>NUCLEOTIDE SEQUENCE [LARGE SCALE GENOMIC DNA]</scope>
    <source>
        <strain evidence="12 13">DSM 7382</strain>
    </source>
</reference>
<evidence type="ECO:0000259" key="11">
    <source>
        <dbReference type="Pfam" id="PF09335"/>
    </source>
</evidence>
<keyword evidence="9 10" id="KW-0472">Membrane</keyword>
<evidence type="ECO:0000256" key="9">
    <source>
        <dbReference type="ARBA" id="ARBA00023136"/>
    </source>
</evidence>
<comment type="function">
    <text evidence="1">Golgi membrane protein involved in vesicular trafficking and spindle migration.</text>
</comment>
<feature type="transmembrane region" description="Helical" evidence="10">
    <location>
        <begin position="240"/>
        <end position="261"/>
    </location>
</feature>
<evidence type="ECO:0000256" key="10">
    <source>
        <dbReference type="SAM" id="Phobius"/>
    </source>
</evidence>
<keyword evidence="6 10" id="KW-0812">Transmembrane</keyword>
<protein>
    <recommendedName>
        <fullName evidence="4">Golgi apparatus membrane protein TVP38</fullName>
    </recommendedName>
    <alternativeName>
        <fullName evidence="5">Golgi apparatus membrane protein tvp38</fullName>
    </alternativeName>
</protein>
<comment type="subcellular location">
    <subcellularLocation>
        <location evidence="2">Golgi apparatus membrane</location>
        <topology evidence="2">Multi-pass membrane protein</topology>
    </subcellularLocation>
</comment>
<name>A0AAW0GYE4_9APHY</name>
<gene>
    <name evidence="12" type="ORF">QCA50_000108</name>
</gene>
<evidence type="ECO:0000256" key="4">
    <source>
        <dbReference type="ARBA" id="ARBA00013533"/>
    </source>
</evidence>